<comment type="function">
    <text evidence="6">Specifically catalyzes the NAD or NADP-dependent dehydrogenation of L-aspartate to iminoaspartate.</text>
</comment>
<dbReference type="PANTHER" id="PTHR31873">
    <property type="entry name" value="L-ASPARTATE DEHYDROGENASE-RELATED"/>
    <property type="match status" value="1"/>
</dbReference>
<gene>
    <name evidence="6" type="primary">nadX</name>
    <name evidence="9" type="ORF">ACFQ00_11265</name>
</gene>
<keyword evidence="10" id="KW-1185">Reference proteome</keyword>
<dbReference type="EC" id="1.4.1.21" evidence="6"/>
<dbReference type="EMBL" id="JBHTIK010000005">
    <property type="protein sequence ID" value="MFD0848905.1"/>
    <property type="molecule type" value="Genomic_DNA"/>
</dbReference>
<dbReference type="PIRSF" id="PIRSF005227">
    <property type="entry name" value="Asp_dh_NAD_syn"/>
    <property type="match status" value="1"/>
</dbReference>
<feature type="domain" description="Aspartate dehydrogenase" evidence="7">
    <location>
        <begin position="175"/>
        <end position="262"/>
    </location>
</feature>
<evidence type="ECO:0000259" key="8">
    <source>
        <dbReference type="Pfam" id="PF03447"/>
    </source>
</evidence>
<comment type="catalytic activity">
    <reaction evidence="6">
        <text>L-aspartate + NAD(+) + H2O = oxaloacetate + NH4(+) + NADH + H(+)</text>
        <dbReference type="Rhea" id="RHEA:11788"/>
        <dbReference type="ChEBI" id="CHEBI:15377"/>
        <dbReference type="ChEBI" id="CHEBI:15378"/>
        <dbReference type="ChEBI" id="CHEBI:16452"/>
        <dbReference type="ChEBI" id="CHEBI:28938"/>
        <dbReference type="ChEBI" id="CHEBI:29991"/>
        <dbReference type="ChEBI" id="CHEBI:57540"/>
        <dbReference type="ChEBI" id="CHEBI:57945"/>
        <dbReference type="EC" id="1.4.1.21"/>
    </reaction>
</comment>
<comment type="caution">
    <text evidence="6">Lacks conserved residue(s) required for the propagation of feature annotation.</text>
</comment>
<comment type="pathway">
    <text evidence="6">Cofactor biosynthesis; NAD(+) biosynthesis; iminoaspartate from L-aspartate (dehydrogenase route): step 1/1.</text>
</comment>
<feature type="binding site" evidence="6">
    <location>
        <position position="197"/>
    </location>
    <ligand>
        <name>NAD(+)</name>
        <dbReference type="ChEBI" id="CHEBI:57540"/>
    </ligand>
</feature>
<comment type="similarity">
    <text evidence="1 6">Belongs to the L-aspartate dehydrogenase family.</text>
</comment>
<comment type="catalytic activity">
    <reaction evidence="6">
        <text>L-aspartate + NADP(+) + H2O = oxaloacetate + NH4(+) + NADPH + H(+)</text>
        <dbReference type="Rhea" id="RHEA:11784"/>
        <dbReference type="ChEBI" id="CHEBI:15377"/>
        <dbReference type="ChEBI" id="CHEBI:15378"/>
        <dbReference type="ChEBI" id="CHEBI:16452"/>
        <dbReference type="ChEBI" id="CHEBI:28938"/>
        <dbReference type="ChEBI" id="CHEBI:29991"/>
        <dbReference type="ChEBI" id="CHEBI:57783"/>
        <dbReference type="ChEBI" id="CHEBI:58349"/>
        <dbReference type="EC" id="1.4.1.21"/>
    </reaction>
</comment>
<accession>A0ABW3C357</accession>
<dbReference type="InterPro" id="IPR011182">
    <property type="entry name" value="L-Asp_DH"/>
</dbReference>
<dbReference type="Pfam" id="PF03447">
    <property type="entry name" value="NAD_binding_3"/>
    <property type="match status" value="1"/>
</dbReference>
<dbReference type="InterPro" id="IPR020626">
    <property type="entry name" value="Asp_DH_prok"/>
</dbReference>
<keyword evidence="5 6" id="KW-0520">NAD</keyword>
<evidence type="ECO:0000313" key="10">
    <source>
        <dbReference type="Proteomes" id="UP001597124"/>
    </source>
</evidence>
<evidence type="ECO:0000313" key="9">
    <source>
        <dbReference type="EMBL" id="MFD0848905.1"/>
    </source>
</evidence>
<evidence type="ECO:0000259" key="7">
    <source>
        <dbReference type="Pfam" id="PF01958"/>
    </source>
</evidence>
<evidence type="ECO:0000256" key="6">
    <source>
        <dbReference type="HAMAP-Rule" id="MF_01265"/>
    </source>
</evidence>
<dbReference type="Proteomes" id="UP001597124">
    <property type="component" value="Unassembled WGS sequence"/>
</dbReference>
<dbReference type="Pfam" id="PF01958">
    <property type="entry name" value="Asp_DH_C"/>
    <property type="match status" value="1"/>
</dbReference>
<dbReference type="PANTHER" id="PTHR31873:SF6">
    <property type="entry name" value="ASPARTATE DEHYDROGENASE DOMAIN-CONTAINING PROTEIN"/>
    <property type="match status" value="1"/>
</dbReference>
<dbReference type="Gene3D" id="3.40.50.720">
    <property type="entry name" value="NAD(P)-binding Rossmann-like Domain"/>
    <property type="match status" value="1"/>
</dbReference>
<dbReference type="InterPro" id="IPR002811">
    <property type="entry name" value="Asp_DH"/>
</dbReference>
<dbReference type="NCBIfam" id="NF009825">
    <property type="entry name" value="PRK13302.1"/>
    <property type="match status" value="1"/>
</dbReference>
<dbReference type="SUPFAM" id="SSF55347">
    <property type="entry name" value="Glyceraldehyde-3-phosphate dehydrogenase-like, C-terminal domain"/>
    <property type="match status" value="1"/>
</dbReference>
<dbReference type="Gene3D" id="3.30.360.10">
    <property type="entry name" value="Dihydrodipicolinate Reductase, domain 2"/>
    <property type="match status" value="1"/>
</dbReference>
<keyword evidence="3 6" id="KW-0521">NADP</keyword>
<evidence type="ECO:0000256" key="3">
    <source>
        <dbReference type="ARBA" id="ARBA00022857"/>
    </source>
</evidence>
<evidence type="ECO:0000256" key="2">
    <source>
        <dbReference type="ARBA" id="ARBA00022642"/>
    </source>
</evidence>
<comment type="miscellaneous">
    <text evidence="6">The iminoaspartate product is unstable in aqueous solution and can decompose to oxaloacetate and ammonia.</text>
</comment>
<comment type="caution">
    <text evidence="9">The sequence shown here is derived from an EMBL/GenBank/DDBJ whole genome shotgun (WGS) entry which is preliminary data.</text>
</comment>
<evidence type="ECO:0000256" key="1">
    <source>
        <dbReference type="ARBA" id="ARBA00008331"/>
    </source>
</evidence>
<dbReference type="SUPFAM" id="SSF51735">
    <property type="entry name" value="NAD(P)-binding Rossmann-fold domains"/>
    <property type="match status" value="1"/>
</dbReference>
<proteinExistence type="inferred from homology"/>
<protein>
    <recommendedName>
        <fullName evidence="6">L-aspartate dehydrogenase</fullName>
        <ecNumber evidence="6">1.4.1.21</ecNumber>
    </recommendedName>
</protein>
<feature type="domain" description="Aspartate/homoserine dehydrogenase NAD-binding" evidence="8">
    <location>
        <begin position="17"/>
        <end position="126"/>
    </location>
</feature>
<name>A0ABW3C357_SPHXN</name>
<sequence>MMRKSIAAAPLKVGIVGLGVIGKIVSSALDEGIPGLSLAAISVRDAAKAAASLGTLRTPVPLLSIGELVAAADIVFDCAVAAAHIDIAHPAIAAGKTFLTMNSGALLHHPELFDLAEKTGARIVVPSGGIVGFDGIRALARAGFDAVTLVSRKPPESLIGAPHIVREGFDLSGLDAPMLVFEGSAAEAARAFPANANVAATLSLATLGPDKTRVEMWADPAVDCIYQEILVKSPAAELRIEVKSYKMPDNPRTGTLTPLSAIAALRSLVPATRIGG</sequence>
<organism evidence="9 10">
    <name type="scientific">Sphingosinicella xenopeptidilytica</name>
    <dbReference type="NCBI Taxonomy" id="364098"/>
    <lineage>
        <taxon>Bacteria</taxon>
        <taxon>Pseudomonadati</taxon>
        <taxon>Pseudomonadota</taxon>
        <taxon>Alphaproteobacteria</taxon>
        <taxon>Sphingomonadales</taxon>
        <taxon>Sphingosinicellaceae</taxon>
        <taxon>Sphingosinicella</taxon>
    </lineage>
</organism>
<dbReference type="InterPro" id="IPR005106">
    <property type="entry name" value="Asp/hSer_DH_NAD-bd"/>
</dbReference>
<dbReference type="RefSeq" id="WP_381490487.1">
    <property type="nucleotide sequence ID" value="NZ_JBHTIK010000005.1"/>
</dbReference>
<keyword evidence="2 6" id="KW-0662">Pyridine nucleotide biosynthesis</keyword>
<reference evidence="10" key="1">
    <citation type="journal article" date="2019" name="Int. J. Syst. Evol. Microbiol.">
        <title>The Global Catalogue of Microorganisms (GCM) 10K type strain sequencing project: providing services to taxonomists for standard genome sequencing and annotation.</title>
        <authorList>
            <consortium name="The Broad Institute Genomics Platform"/>
            <consortium name="The Broad Institute Genome Sequencing Center for Infectious Disease"/>
            <person name="Wu L."/>
            <person name="Ma J."/>
        </authorList>
    </citation>
    <scope>NUCLEOTIDE SEQUENCE [LARGE SCALE GENOMIC DNA]</scope>
    <source>
        <strain evidence="10">CCUG 52537</strain>
    </source>
</reference>
<dbReference type="HAMAP" id="MF_01265">
    <property type="entry name" value="NadX"/>
    <property type="match status" value="1"/>
</dbReference>
<evidence type="ECO:0000256" key="5">
    <source>
        <dbReference type="ARBA" id="ARBA00023027"/>
    </source>
</evidence>
<dbReference type="InterPro" id="IPR036291">
    <property type="entry name" value="NAD(P)-bd_dom_sf"/>
</dbReference>
<keyword evidence="4 6" id="KW-0560">Oxidoreductase</keyword>
<evidence type="ECO:0000256" key="4">
    <source>
        <dbReference type="ARBA" id="ARBA00023002"/>
    </source>
</evidence>